<sequence length="943" mass="108955">MWISHLKKRTNGDCEKNCCGCWGFLKRHPEISQREAESINKARALITEELIRSWFQELNTYFEQQQFQDILLDPVRIYNGDESGFALCPKTGKVLGPKGWKNLYTIASSKEKENITVLIVFSAPGKVCPPLVVFPYVRPPRSLVDNVPRDWVIGKSSSGWMTSDVFYEYVVNDFNKWLTENQIKRPVIFFIDGYKAHMTLPLSDFCAQNGIILYALPPNTIHILQPADVFQETLQNTNMENYIIKGFRKCGLYPFNPNEVDYSKCVKNFLEEQLQRKDNETFLPEKDFEIATKVIKQISAKLETHGINPNIILHEIRLANEAIVFHPLENSSSSDNTHIVNVEVGAIVPLQSLTILPVNIIEVTENSTAGDTVVLPHDNVNNYEAIKHHESEINKCSDAFLNHENQSSEQTCNKKQLVEDTENNIMPADEALPTEMEIITLKEKNDNIQHVGVGNNQNRKIVSKEGTVSPFDKHLLFPEDSLKKSDNRSKKPKIPSAISSEMWRKFYSRKEEEKNKRIEIAKLRKEKREQAKIQRRSKVVKGNNKKEVQCRNNVRDLLKEIITENGMNPSSVVEYGQGADIGEGYNSRTVTINVRDEKKELHLFLKMQSNLNWHECFDKMFSNEILFYTAIYPAYLTFLKEHNVEDGFRNAPKCYGTKSDIVVLENLKVRNYTMFDTKSVMDEEHIVLGMKTLAKFHAISFAFKDQKKEVYDKFVQKINHCVTDIYRKAGFDKITTSYIKLLLSKLDPVEDKDILEGSCNLAQILIDALFDVDKNSNEYSILTQGDCWNNNLLYQYDDNSPNVPTDLILVDWQLIRFGSPALDLGYFFYPMASESTIEDFERYMKIYYDELSKQIRQLGSDPEILYPFTVLKEEWKRFVKYGFAMSFIIIQGLVMEQDELPDFSENPDAYIDGEHVLPKMKNGDLMISRLKTILRHFVKHNFL</sequence>
<proteinExistence type="predicted"/>
<reference evidence="1" key="1">
    <citation type="submission" date="2022-04" db="EMBL/GenBank/DDBJ databases">
        <title>Chromosome-scale genome assembly of Holotrichia oblita Faldermann.</title>
        <authorList>
            <person name="Rongchong L."/>
        </authorList>
    </citation>
    <scope>NUCLEOTIDE SEQUENCE</scope>
    <source>
        <strain evidence="1">81SQS9</strain>
    </source>
</reference>
<protein>
    <submittedName>
        <fullName evidence="1">Uncharacterized protein</fullName>
    </submittedName>
</protein>
<organism evidence="1 2">
    <name type="scientific">Holotrichia oblita</name>
    <name type="common">Chafer beetle</name>
    <dbReference type="NCBI Taxonomy" id="644536"/>
    <lineage>
        <taxon>Eukaryota</taxon>
        <taxon>Metazoa</taxon>
        <taxon>Ecdysozoa</taxon>
        <taxon>Arthropoda</taxon>
        <taxon>Hexapoda</taxon>
        <taxon>Insecta</taxon>
        <taxon>Pterygota</taxon>
        <taxon>Neoptera</taxon>
        <taxon>Endopterygota</taxon>
        <taxon>Coleoptera</taxon>
        <taxon>Polyphaga</taxon>
        <taxon>Scarabaeiformia</taxon>
        <taxon>Scarabaeidae</taxon>
        <taxon>Melolonthinae</taxon>
        <taxon>Holotrichia</taxon>
    </lineage>
</organism>
<dbReference type="Proteomes" id="UP001056778">
    <property type="component" value="Chromosome 2"/>
</dbReference>
<evidence type="ECO:0000313" key="2">
    <source>
        <dbReference type="Proteomes" id="UP001056778"/>
    </source>
</evidence>
<keyword evidence="2" id="KW-1185">Reference proteome</keyword>
<dbReference type="EMBL" id="CM043016">
    <property type="protein sequence ID" value="KAI4467396.1"/>
    <property type="molecule type" value="Genomic_DNA"/>
</dbReference>
<comment type="caution">
    <text evidence="1">The sequence shown here is derived from an EMBL/GenBank/DDBJ whole genome shotgun (WGS) entry which is preliminary data.</text>
</comment>
<name>A0ACB9TKR8_HOLOL</name>
<evidence type="ECO:0000313" key="1">
    <source>
        <dbReference type="EMBL" id="KAI4467396.1"/>
    </source>
</evidence>
<gene>
    <name evidence="1" type="ORF">MML48_2g00011503</name>
</gene>
<accession>A0ACB9TKR8</accession>